<comment type="caution">
    <text evidence="5">The sequence shown here is derived from an EMBL/GenBank/DDBJ whole genome shotgun (WGS) entry which is preliminary data.</text>
</comment>
<evidence type="ECO:0000256" key="1">
    <source>
        <dbReference type="ARBA" id="ARBA00009512"/>
    </source>
</evidence>
<dbReference type="EMBL" id="LBWS01000011">
    <property type="protein sequence ID" value="KKR15021.1"/>
    <property type="molecule type" value="Genomic_DNA"/>
</dbReference>
<comment type="similarity">
    <text evidence="1 3">Belongs to the bacterial ribosomal protein bS6 family.</text>
</comment>
<protein>
    <recommendedName>
        <fullName evidence="2 3">Small ribosomal subunit protein bS6</fullName>
    </recommendedName>
</protein>
<dbReference type="CDD" id="cd00473">
    <property type="entry name" value="bS6"/>
    <property type="match status" value="1"/>
</dbReference>
<gene>
    <name evidence="3" type="primary">rpsF</name>
    <name evidence="5" type="ORF">UT42_C0011G0006</name>
</gene>
<dbReference type="InterPro" id="IPR014717">
    <property type="entry name" value="Transl_elong_EF1B/ribsomal_bS6"/>
</dbReference>
<evidence type="ECO:0000313" key="6">
    <source>
        <dbReference type="Proteomes" id="UP000034048"/>
    </source>
</evidence>
<dbReference type="InterPro" id="IPR035980">
    <property type="entry name" value="Ribosomal_bS6_sf"/>
</dbReference>
<proteinExistence type="inferred from homology"/>
<evidence type="ECO:0000256" key="4">
    <source>
        <dbReference type="SAM" id="MobiDB-lite"/>
    </source>
</evidence>
<feature type="region of interest" description="Disordered" evidence="4">
    <location>
        <begin position="113"/>
        <end position="140"/>
    </location>
</feature>
<dbReference type="NCBIfam" id="TIGR00166">
    <property type="entry name" value="S6"/>
    <property type="match status" value="1"/>
</dbReference>
<dbReference type="GO" id="GO:0003735">
    <property type="term" value="F:structural constituent of ribosome"/>
    <property type="evidence" value="ECO:0007669"/>
    <property type="project" value="InterPro"/>
</dbReference>
<evidence type="ECO:0000256" key="2">
    <source>
        <dbReference type="ARBA" id="ARBA00035294"/>
    </source>
</evidence>
<dbReference type="GO" id="GO:1990904">
    <property type="term" value="C:ribonucleoprotein complex"/>
    <property type="evidence" value="ECO:0007669"/>
    <property type="project" value="UniProtKB-KW"/>
</dbReference>
<dbReference type="GO" id="GO:0006412">
    <property type="term" value="P:translation"/>
    <property type="evidence" value="ECO:0007669"/>
    <property type="project" value="UniProtKB-UniRule"/>
</dbReference>
<reference evidence="5 6" key="1">
    <citation type="journal article" date="2015" name="Nature">
        <title>rRNA introns, odd ribosomes, and small enigmatic genomes across a large radiation of phyla.</title>
        <authorList>
            <person name="Brown C.T."/>
            <person name="Hug L.A."/>
            <person name="Thomas B.C."/>
            <person name="Sharon I."/>
            <person name="Castelle C.J."/>
            <person name="Singh A."/>
            <person name="Wilkins M.J."/>
            <person name="Williams K.H."/>
            <person name="Banfield J.F."/>
        </authorList>
    </citation>
    <scope>NUCLEOTIDE SEQUENCE [LARGE SCALE GENOMIC DNA]</scope>
</reference>
<dbReference type="SUPFAM" id="SSF54995">
    <property type="entry name" value="Ribosomal protein S6"/>
    <property type="match status" value="1"/>
</dbReference>
<keyword evidence="3 5" id="KW-0689">Ribosomal protein</keyword>
<dbReference type="GO" id="GO:0005737">
    <property type="term" value="C:cytoplasm"/>
    <property type="evidence" value="ECO:0007669"/>
    <property type="project" value="UniProtKB-ARBA"/>
</dbReference>
<comment type="function">
    <text evidence="3">Binds together with bS18 to 16S ribosomal RNA.</text>
</comment>
<organism evidence="5 6">
    <name type="scientific">Candidatus Falkowbacteria bacterium GW2011_GWA2_39_24</name>
    <dbReference type="NCBI Taxonomy" id="1618634"/>
    <lineage>
        <taxon>Bacteria</taxon>
        <taxon>Candidatus Falkowiibacteriota</taxon>
    </lineage>
</organism>
<name>A0A0G0NQF4_9BACT</name>
<evidence type="ECO:0000256" key="3">
    <source>
        <dbReference type="HAMAP-Rule" id="MF_00360"/>
    </source>
</evidence>
<dbReference type="Proteomes" id="UP000034048">
    <property type="component" value="Unassembled WGS sequence"/>
</dbReference>
<dbReference type="InterPro" id="IPR000529">
    <property type="entry name" value="Ribosomal_bS6"/>
</dbReference>
<dbReference type="PANTHER" id="PTHR21011:SF1">
    <property type="entry name" value="SMALL RIBOSOMAL SUBUNIT PROTEIN BS6M"/>
    <property type="match status" value="1"/>
</dbReference>
<dbReference type="Gene3D" id="3.30.70.60">
    <property type="match status" value="1"/>
</dbReference>
<dbReference type="HAMAP" id="MF_00360">
    <property type="entry name" value="Ribosomal_bS6"/>
    <property type="match status" value="1"/>
</dbReference>
<keyword evidence="3" id="KW-0694">RNA-binding</keyword>
<accession>A0A0G0NQF4</accession>
<dbReference type="Pfam" id="PF01250">
    <property type="entry name" value="Ribosomal_S6"/>
    <property type="match status" value="1"/>
</dbReference>
<dbReference type="PANTHER" id="PTHR21011">
    <property type="entry name" value="MITOCHONDRIAL 28S RIBOSOMAL PROTEIN S6"/>
    <property type="match status" value="1"/>
</dbReference>
<dbReference type="InterPro" id="IPR020814">
    <property type="entry name" value="Ribosomal_S6_plastid/chlpt"/>
</dbReference>
<dbReference type="GO" id="GO:0005840">
    <property type="term" value="C:ribosome"/>
    <property type="evidence" value="ECO:0007669"/>
    <property type="project" value="UniProtKB-KW"/>
</dbReference>
<dbReference type="AlphaFoldDB" id="A0A0G0NQF4"/>
<dbReference type="GO" id="GO:0070181">
    <property type="term" value="F:small ribosomal subunit rRNA binding"/>
    <property type="evidence" value="ECO:0007669"/>
    <property type="project" value="TreeGrafter"/>
</dbReference>
<evidence type="ECO:0000313" key="5">
    <source>
        <dbReference type="EMBL" id="KKR15021.1"/>
    </source>
</evidence>
<keyword evidence="3" id="KW-0687">Ribonucleoprotein</keyword>
<feature type="compositionally biased region" description="Basic and acidic residues" evidence="4">
    <location>
        <begin position="113"/>
        <end position="122"/>
    </location>
</feature>
<sequence length="164" mass="18755">MSKSKSSTLPHYELLYIISNKFSENEVPPIKETVEKLITDNQGAITLRQDWGKKKLAYPIKHFRHGYYQLLEFDMPAASIKIVANNLRLSDQIIRHQIVVKDPNALLPKPAREAQAVERPEVKPTAPQTELVSKKAKTTADDDRVELQDLDDKLDKILDSESFF</sequence>
<keyword evidence="3" id="KW-0699">rRNA-binding</keyword>